<name>A0ABQ8KYM7_LABRO</name>
<accession>A0ABQ8KYM7</accession>
<reference evidence="1 2" key="1">
    <citation type="submission" date="2022-01" db="EMBL/GenBank/DDBJ databases">
        <title>A high-quality chromosome-level genome assembly of rohu carp, Labeo rohita.</title>
        <authorList>
            <person name="Arick M.A. II"/>
            <person name="Hsu C.-Y."/>
            <person name="Magbanua Z."/>
            <person name="Pechanova O."/>
            <person name="Grover C."/>
            <person name="Miller E."/>
            <person name="Thrash A."/>
            <person name="Ezzel L."/>
            <person name="Alam S."/>
            <person name="Benzie J."/>
            <person name="Hamilton M."/>
            <person name="Karsi A."/>
            <person name="Lawrence M.L."/>
            <person name="Peterson D.G."/>
        </authorList>
    </citation>
    <scope>NUCLEOTIDE SEQUENCE [LARGE SCALE GENOMIC DNA]</scope>
    <source>
        <strain evidence="2">BAU-BD-2019</strain>
        <tissue evidence="1">Blood</tissue>
    </source>
</reference>
<keyword evidence="2" id="KW-1185">Reference proteome</keyword>
<evidence type="ECO:0000313" key="1">
    <source>
        <dbReference type="EMBL" id="KAI2642396.1"/>
    </source>
</evidence>
<sequence length="29" mass="3327">MVLPPHIFLISFIPPPQFAHSVLQTMVYC</sequence>
<comment type="caution">
    <text evidence="1">The sequence shown here is derived from an EMBL/GenBank/DDBJ whole genome shotgun (WGS) entry which is preliminary data.</text>
</comment>
<dbReference type="GO" id="GO:0016874">
    <property type="term" value="F:ligase activity"/>
    <property type="evidence" value="ECO:0007669"/>
    <property type="project" value="UniProtKB-KW"/>
</dbReference>
<organism evidence="1 2">
    <name type="scientific">Labeo rohita</name>
    <name type="common">Indian major carp</name>
    <name type="synonym">Cyprinus rohita</name>
    <dbReference type="NCBI Taxonomy" id="84645"/>
    <lineage>
        <taxon>Eukaryota</taxon>
        <taxon>Metazoa</taxon>
        <taxon>Chordata</taxon>
        <taxon>Craniata</taxon>
        <taxon>Vertebrata</taxon>
        <taxon>Euteleostomi</taxon>
        <taxon>Actinopterygii</taxon>
        <taxon>Neopterygii</taxon>
        <taxon>Teleostei</taxon>
        <taxon>Ostariophysi</taxon>
        <taxon>Cypriniformes</taxon>
        <taxon>Cyprinidae</taxon>
        <taxon>Labeoninae</taxon>
        <taxon>Labeonini</taxon>
        <taxon>Labeo</taxon>
    </lineage>
</organism>
<gene>
    <name evidence="1" type="ORF">H4Q32_025388</name>
</gene>
<evidence type="ECO:0000313" key="2">
    <source>
        <dbReference type="Proteomes" id="UP000830375"/>
    </source>
</evidence>
<keyword evidence="1" id="KW-0436">Ligase</keyword>
<proteinExistence type="predicted"/>
<dbReference type="Proteomes" id="UP000830375">
    <property type="component" value="Unassembled WGS sequence"/>
</dbReference>
<dbReference type="EMBL" id="JACTAM010002859">
    <property type="protein sequence ID" value="KAI2642396.1"/>
    <property type="molecule type" value="Genomic_DNA"/>
</dbReference>
<protein>
    <submittedName>
        <fullName evidence="1">Long-chain-fatty-acid--CoA ligase 6</fullName>
    </submittedName>
</protein>